<accession>A1HQS3</accession>
<keyword evidence="5 8" id="KW-0653">Protein transport</keyword>
<protein>
    <submittedName>
        <fullName evidence="11">MotA/TolQ/ExbB proton channel</fullName>
    </submittedName>
</protein>
<gene>
    <name evidence="11" type="ORF">TcarDRAFT_1056</name>
</gene>
<feature type="transmembrane region" description="Helical" evidence="9">
    <location>
        <begin position="16"/>
        <end position="33"/>
    </location>
</feature>
<comment type="similarity">
    <text evidence="8">Belongs to the exbB/tolQ family.</text>
</comment>
<organism evidence="11 12">
    <name type="scientific">Thermosinus carboxydivorans Nor1</name>
    <dbReference type="NCBI Taxonomy" id="401526"/>
    <lineage>
        <taxon>Bacteria</taxon>
        <taxon>Bacillati</taxon>
        <taxon>Bacillota</taxon>
        <taxon>Negativicutes</taxon>
        <taxon>Selenomonadales</taxon>
        <taxon>Sporomusaceae</taxon>
        <taxon>Thermosinus</taxon>
    </lineage>
</organism>
<feature type="domain" description="MotA/TolQ/ExbB proton channel" evidence="10">
    <location>
        <begin position="74"/>
        <end position="192"/>
    </location>
</feature>
<evidence type="ECO:0000256" key="9">
    <source>
        <dbReference type="SAM" id="Phobius"/>
    </source>
</evidence>
<dbReference type="GO" id="GO:0017038">
    <property type="term" value="P:protein import"/>
    <property type="evidence" value="ECO:0007669"/>
    <property type="project" value="TreeGrafter"/>
</dbReference>
<evidence type="ECO:0000259" key="10">
    <source>
        <dbReference type="Pfam" id="PF01618"/>
    </source>
</evidence>
<evidence type="ECO:0000256" key="4">
    <source>
        <dbReference type="ARBA" id="ARBA00022692"/>
    </source>
</evidence>
<dbReference type="AlphaFoldDB" id="A1HQS3"/>
<dbReference type="InterPro" id="IPR002898">
    <property type="entry name" value="MotA_ExbB_proton_chnl"/>
</dbReference>
<keyword evidence="7 9" id="KW-0472">Membrane</keyword>
<evidence type="ECO:0000256" key="3">
    <source>
        <dbReference type="ARBA" id="ARBA00022475"/>
    </source>
</evidence>
<evidence type="ECO:0000256" key="7">
    <source>
        <dbReference type="ARBA" id="ARBA00023136"/>
    </source>
</evidence>
<dbReference type="eggNOG" id="COG0811">
    <property type="taxonomic scope" value="Bacteria"/>
</dbReference>
<comment type="caution">
    <text evidence="11">The sequence shown here is derived from an EMBL/GenBank/DDBJ whole genome shotgun (WGS) entry which is preliminary data.</text>
</comment>
<feature type="transmembrane region" description="Helical" evidence="9">
    <location>
        <begin position="158"/>
        <end position="180"/>
    </location>
</feature>
<dbReference type="Proteomes" id="UP000005139">
    <property type="component" value="Unassembled WGS sequence"/>
</dbReference>
<evidence type="ECO:0000256" key="1">
    <source>
        <dbReference type="ARBA" id="ARBA00004651"/>
    </source>
</evidence>
<feature type="transmembrane region" description="Helical" evidence="9">
    <location>
        <begin position="117"/>
        <end position="138"/>
    </location>
</feature>
<keyword evidence="3" id="KW-1003">Cell membrane</keyword>
<dbReference type="PANTHER" id="PTHR30625">
    <property type="entry name" value="PROTEIN TOLQ"/>
    <property type="match status" value="1"/>
</dbReference>
<keyword evidence="4 9" id="KW-0812">Transmembrane</keyword>
<evidence type="ECO:0000313" key="11">
    <source>
        <dbReference type="EMBL" id="EAX47634.1"/>
    </source>
</evidence>
<evidence type="ECO:0000256" key="5">
    <source>
        <dbReference type="ARBA" id="ARBA00022927"/>
    </source>
</evidence>
<dbReference type="RefSeq" id="WP_007289363.1">
    <property type="nucleotide sequence ID" value="NZ_AAWL01000008.1"/>
</dbReference>
<evidence type="ECO:0000313" key="12">
    <source>
        <dbReference type="Proteomes" id="UP000005139"/>
    </source>
</evidence>
<dbReference type="OrthoDB" id="4045at2"/>
<evidence type="ECO:0000256" key="6">
    <source>
        <dbReference type="ARBA" id="ARBA00022989"/>
    </source>
</evidence>
<dbReference type="InterPro" id="IPR050790">
    <property type="entry name" value="ExbB/TolQ_transport"/>
</dbReference>
<keyword evidence="6 9" id="KW-1133">Transmembrane helix</keyword>
<reference evidence="11 12" key="1">
    <citation type="submission" date="2007-01" db="EMBL/GenBank/DDBJ databases">
        <title>Annotation of the draft genome assembly of Thermosinus carboxydivorans Nor1.</title>
        <authorList>
            <consortium name="US DOE Joint Genome Institute (JGI-ORNL)"/>
            <person name="Larimer F."/>
            <person name="Land M."/>
            <person name="Hauser L."/>
        </authorList>
    </citation>
    <scope>NUCLEOTIDE SEQUENCE [LARGE SCALE GENOMIC DNA]</scope>
    <source>
        <strain evidence="11 12">Nor1</strain>
    </source>
</reference>
<evidence type="ECO:0000256" key="8">
    <source>
        <dbReference type="RuleBase" id="RU004057"/>
    </source>
</evidence>
<name>A1HQS3_9FIRM</name>
<dbReference type="GO" id="GO:0005886">
    <property type="term" value="C:plasma membrane"/>
    <property type="evidence" value="ECO:0007669"/>
    <property type="project" value="UniProtKB-SubCell"/>
</dbReference>
<keyword evidence="12" id="KW-1185">Reference proteome</keyword>
<dbReference type="EMBL" id="AAWL01000008">
    <property type="protein sequence ID" value="EAX47634.1"/>
    <property type="molecule type" value="Genomic_DNA"/>
</dbReference>
<sequence length="205" mass="21935">MELLSQVAALFQKGGLVMYPLLACSIMVIAIVIERWQYYRTAETSGEFLALLEKKLAEGQWQEAMALCEKTSGITPRIILKVLQKGALDPALLQNALEGAAALAVARLRERLGYLETIVTLAPLLGLLGTVIGMINSFSIMAIRSGQPHAITGGVGEALVATAAGLCVAVMALVAHSYFAQRLDRIITGMEMAFTCLLDAAGRRT</sequence>
<evidence type="ECO:0000256" key="2">
    <source>
        <dbReference type="ARBA" id="ARBA00022448"/>
    </source>
</evidence>
<comment type="subcellular location">
    <subcellularLocation>
        <location evidence="1">Cell membrane</location>
        <topology evidence="1">Multi-pass membrane protein</topology>
    </subcellularLocation>
    <subcellularLocation>
        <location evidence="8">Membrane</location>
        <topology evidence="8">Multi-pass membrane protein</topology>
    </subcellularLocation>
</comment>
<keyword evidence="2 8" id="KW-0813">Transport</keyword>
<proteinExistence type="inferred from homology"/>
<dbReference type="Pfam" id="PF01618">
    <property type="entry name" value="MotA_ExbB"/>
    <property type="match status" value="1"/>
</dbReference>
<dbReference type="PANTHER" id="PTHR30625:SF15">
    <property type="entry name" value="BIOPOLYMER TRANSPORT PROTEIN EXBB"/>
    <property type="match status" value="1"/>
</dbReference>
<reference evidence="11 12" key="2">
    <citation type="submission" date="2007-01" db="EMBL/GenBank/DDBJ databases">
        <title>Sequencing of the draft genome and assembly of Thermosinus carboxydivorans Nor1.</title>
        <authorList>
            <consortium name="US DOE Joint Genome Institute (JGI-PGF)"/>
            <person name="Copeland A."/>
            <person name="Lucas S."/>
            <person name="Lapidus A."/>
            <person name="Barry K."/>
            <person name="Glavina del Rio T."/>
            <person name="Dalin E."/>
            <person name="Tice H."/>
            <person name="Bruce D."/>
            <person name="Pitluck S."/>
            <person name="Richardson P."/>
        </authorList>
    </citation>
    <scope>NUCLEOTIDE SEQUENCE [LARGE SCALE GENOMIC DNA]</scope>
    <source>
        <strain evidence="11 12">Nor1</strain>
    </source>
</reference>